<accession>A0AAD4V5C7</accession>
<keyword evidence="3" id="KW-1185">Reference proteome</keyword>
<dbReference type="AlphaFoldDB" id="A0AAD4V5C7"/>
<feature type="region of interest" description="Disordered" evidence="1">
    <location>
        <begin position="135"/>
        <end position="173"/>
    </location>
</feature>
<organism evidence="2 3">
    <name type="scientific">Prunus dulcis</name>
    <name type="common">Almond</name>
    <name type="synonym">Amygdalus dulcis</name>
    <dbReference type="NCBI Taxonomy" id="3755"/>
    <lineage>
        <taxon>Eukaryota</taxon>
        <taxon>Viridiplantae</taxon>
        <taxon>Streptophyta</taxon>
        <taxon>Embryophyta</taxon>
        <taxon>Tracheophyta</taxon>
        <taxon>Spermatophyta</taxon>
        <taxon>Magnoliopsida</taxon>
        <taxon>eudicotyledons</taxon>
        <taxon>Gunneridae</taxon>
        <taxon>Pentapetalae</taxon>
        <taxon>rosids</taxon>
        <taxon>fabids</taxon>
        <taxon>Rosales</taxon>
        <taxon>Rosaceae</taxon>
        <taxon>Amygdaloideae</taxon>
        <taxon>Amygdaleae</taxon>
        <taxon>Prunus</taxon>
    </lineage>
</organism>
<gene>
    <name evidence="2" type="ORF">L3X38_037599</name>
</gene>
<protein>
    <submittedName>
        <fullName evidence="2">Uncharacterized protein</fullName>
    </submittedName>
</protein>
<sequence>MDRKILKFPEKVIIGIDQNFFQNDQVNMVNVNFPRPDQPRQRLDLCGPAKAAVERRAREILADPKARGKAKMYLEVAKGPETKVSTKEKPSKAIVLCSRCQCEVTLEVVSPKPDELTKEPTKGLIKKLTKEPTKGMIKGQTNDQVPNTKAGQWYRSKGQNSHRYPEQTRRAQRQYATTCKAKLEWADKRQAELDRLVELREKLRLEELKLAKADVVTSLEAASA</sequence>
<proteinExistence type="predicted"/>
<evidence type="ECO:0000313" key="2">
    <source>
        <dbReference type="EMBL" id="KAI5317892.1"/>
    </source>
</evidence>
<evidence type="ECO:0000256" key="1">
    <source>
        <dbReference type="SAM" id="MobiDB-lite"/>
    </source>
</evidence>
<feature type="compositionally biased region" description="Polar residues" evidence="1">
    <location>
        <begin position="139"/>
        <end position="150"/>
    </location>
</feature>
<dbReference type="Proteomes" id="UP001054821">
    <property type="component" value="Chromosome 7"/>
</dbReference>
<evidence type="ECO:0000313" key="3">
    <source>
        <dbReference type="Proteomes" id="UP001054821"/>
    </source>
</evidence>
<comment type="caution">
    <text evidence="2">The sequence shown here is derived from an EMBL/GenBank/DDBJ whole genome shotgun (WGS) entry which is preliminary data.</text>
</comment>
<name>A0AAD4V5C7_PRUDU</name>
<reference evidence="2 3" key="1">
    <citation type="journal article" date="2022" name="G3 (Bethesda)">
        <title>Whole-genome sequence and methylome profiling of the almond [Prunus dulcis (Mill.) D.A. Webb] cultivar 'Nonpareil'.</title>
        <authorList>
            <person name="D'Amico-Willman K.M."/>
            <person name="Ouma W.Z."/>
            <person name="Meulia T."/>
            <person name="Sideli G.M."/>
            <person name="Gradziel T.M."/>
            <person name="Fresnedo-Ramirez J."/>
        </authorList>
    </citation>
    <scope>NUCLEOTIDE SEQUENCE [LARGE SCALE GENOMIC DNA]</scope>
    <source>
        <strain evidence="2">Clone GOH B32 T37-40</strain>
    </source>
</reference>
<dbReference type="EMBL" id="JAJFAZ020000007">
    <property type="protein sequence ID" value="KAI5317892.1"/>
    <property type="molecule type" value="Genomic_DNA"/>
</dbReference>